<evidence type="ECO:0000313" key="3">
    <source>
        <dbReference type="Proteomes" id="UP001194580"/>
    </source>
</evidence>
<feature type="compositionally biased region" description="Polar residues" evidence="1">
    <location>
        <begin position="530"/>
        <end position="547"/>
    </location>
</feature>
<comment type="caution">
    <text evidence="2">The sequence shown here is derived from an EMBL/GenBank/DDBJ whole genome shotgun (WGS) entry which is preliminary data.</text>
</comment>
<dbReference type="Proteomes" id="UP001194580">
    <property type="component" value="Unassembled WGS sequence"/>
</dbReference>
<feature type="region of interest" description="Disordered" evidence="1">
    <location>
        <begin position="570"/>
        <end position="591"/>
    </location>
</feature>
<evidence type="ECO:0000313" key="2">
    <source>
        <dbReference type="EMBL" id="KAG0275682.1"/>
    </source>
</evidence>
<dbReference type="EMBL" id="JAAAIL010000449">
    <property type="protein sequence ID" value="KAG0275682.1"/>
    <property type="molecule type" value="Genomic_DNA"/>
</dbReference>
<evidence type="ECO:0000256" key="1">
    <source>
        <dbReference type="SAM" id="MobiDB-lite"/>
    </source>
</evidence>
<sequence length="740" mass="81821">MGIEAVCTEIYRRDPRTTSTSSPLSSSSQHTHGPSQPIRLSTVFRDLFPPQIDASLPRRFDSLSSKSRPGQYPSSPTEQSTSFANDDLPFYYTVTISKTSSSSSSYPTVTTTSPKGQLTPRYALLSPTWTSKVTTLLTPEAVAIILSPLSMKDLFEMLTLIVTKGPSESFSPSYSSDFSSFLQPHGKSYQDLVNLLPSWNRDLLTKIIVATRHWARCEAVEVVGKRRRHSIDSCSRDDLSLSGFGELLSPELPPMEDSNRVFLQRLANALFCSSDLPKDYSSLYYGRDQDSYMADYRFPRSSRDSLQSSPEDAVDDKDALEALENLLLLHESVDQLESWRCFLDSHAALSLPPWRTNVKTQRGPAVAPQETKTLLRRKTSRNRSTAETSPTKGQSDKNLPTLYENASSAPGGGLYNYKTSYFQFRHRQYRARHDSTLEHYSMSKKEPLVTDASQPTPIHPLDLASGTLGLVEITTSLPTNTTDSVVLSTHSQPITPASVVQVEQTEFIAPPMKDLYSAPIVMVPNRPSERTNSSGPIDATSSHTRSITAAADASGIRTAKKRPCPIILASSGPHSRFMTSKSTTTTSISPTTAESLSTKIFSAQSAGDQEDADYQTAKKGWRIWERPLMHLKRKSFPSIPALPSLPINPVPPVPTSDRPDLAIGILRTSSPIVVPVAVTSKHSPVEGASDAIPKLTKPFKRPWPKPKQPQFIAFTETRHPLQRFDRNPIPVFSVLILKPR</sequence>
<feature type="compositionally biased region" description="Polar residues" evidence="1">
    <location>
        <begin position="382"/>
        <end position="405"/>
    </location>
</feature>
<feature type="region of interest" description="Disordered" evidence="1">
    <location>
        <begin position="58"/>
        <end position="83"/>
    </location>
</feature>
<accession>A0AAD4H8G8</accession>
<dbReference type="AlphaFoldDB" id="A0AAD4H8G8"/>
<feature type="region of interest" description="Disordered" evidence="1">
    <location>
        <begin position="527"/>
        <end position="555"/>
    </location>
</feature>
<feature type="compositionally biased region" description="Low complexity" evidence="1">
    <location>
        <begin position="575"/>
        <end position="591"/>
    </location>
</feature>
<proteinExistence type="predicted"/>
<reference evidence="2" key="1">
    <citation type="journal article" date="2020" name="Fungal Divers.">
        <title>Resolving the Mortierellaceae phylogeny through synthesis of multi-gene phylogenetics and phylogenomics.</title>
        <authorList>
            <person name="Vandepol N."/>
            <person name="Liber J."/>
            <person name="Desiro A."/>
            <person name="Na H."/>
            <person name="Kennedy M."/>
            <person name="Barry K."/>
            <person name="Grigoriev I.V."/>
            <person name="Miller A.N."/>
            <person name="O'Donnell K."/>
            <person name="Stajich J.E."/>
            <person name="Bonito G."/>
        </authorList>
    </citation>
    <scope>NUCLEOTIDE SEQUENCE</scope>
    <source>
        <strain evidence="2">NRRL 28262</strain>
    </source>
</reference>
<gene>
    <name evidence="2" type="ORF">BGZ95_008486</name>
</gene>
<organism evidence="2 3">
    <name type="scientific">Linnemannia exigua</name>
    <dbReference type="NCBI Taxonomy" id="604196"/>
    <lineage>
        <taxon>Eukaryota</taxon>
        <taxon>Fungi</taxon>
        <taxon>Fungi incertae sedis</taxon>
        <taxon>Mucoromycota</taxon>
        <taxon>Mortierellomycotina</taxon>
        <taxon>Mortierellomycetes</taxon>
        <taxon>Mortierellales</taxon>
        <taxon>Mortierellaceae</taxon>
        <taxon>Linnemannia</taxon>
    </lineage>
</organism>
<feature type="compositionally biased region" description="Low complexity" evidence="1">
    <location>
        <begin position="17"/>
        <end position="28"/>
    </location>
</feature>
<feature type="region of interest" description="Disordered" evidence="1">
    <location>
        <begin position="1"/>
        <end position="39"/>
    </location>
</feature>
<keyword evidence="3" id="KW-1185">Reference proteome</keyword>
<protein>
    <submittedName>
        <fullName evidence="2">Uncharacterized protein</fullName>
    </submittedName>
</protein>
<feature type="compositionally biased region" description="Polar residues" evidence="1">
    <location>
        <begin position="62"/>
        <end position="83"/>
    </location>
</feature>
<feature type="region of interest" description="Disordered" evidence="1">
    <location>
        <begin position="358"/>
        <end position="405"/>
    </location>
</feature>
<name>A0AAD4H8G8_9FUNG</name>